<accession>A0A6J6JRB9</accession>
<name>A0A6J6JRB9_9ZZZZ</name>
<sequence length="88" mass="9887">MKKKASMDLQDFIDRFERGEIALGRELTPAEMAITSAVFERSIWDKELRRAISAARESGVTWQTIGDLLGVTPQAAHKKYAHLINDAN</sequence>
<evidence type="ECO:0000313" key="1">
    <source>
        <dbReference type="EMBL" id="CAB4638968.1"/>
    </source>
</evidence>
<proteinExistence type="predicted"/>
<protein>
    <submittedName>
        <fullName evidence="1">Unannotated protein</fullName>
    </submittedName>
</protein>
<reference evidence="1" key="1">
    <citation type="submission" date="2020-05" db="EMBL/GenBank/DDBJ databases">
        <authorList>
            <person name="Chiriac C."/>
            <person name="Salcher M."/>
            <person name="Ghai R."/>
            <person name="Kavagutti S V."/>
        </authorList>
    </citation>
    <scope>NUCLEOTIDE SEQUENCE</scope>
</reference>
<dbReference type="AlphaFoldDB" id="A0A6J6JRB9"/>
<dbReference type="EMBL" id="CAEZVQ010000104">
    <property type="protein sequence ID" value="CAB4638968.1"/>
    <property type="molecule type" value="Genomic_DNA"/>
</dbReference>
<organism evidence="1">
    <name type="scientific">freshwater metagenome</name>
    <dbReference type="NCBI Taxonomy" id="449393"/>
    <lineage>
        <taxon>unclassified sequences</taxon>
        <taxon>metagenomes</taxon>
        <taxon>ecological metagenomes</taxon>
    </lineage>
</organism>
<gene>
    <name evidence="1" type="ORF">UFOPK2086_00815</name>
</gene>